<keyword evidence="4 8" id="KW-0326">Glycosidase</keyword>
<evidence type="ECO:0000256" key="1">
    <source>
        <dbReference type="ARBA" id="ARBA00005336"/>
    </source>
</evidence>
<sequence>MQVSRRRFAQGLGLLAGASALPAMAKAEVKLPDTRIETLIAQMTIEEKAAQLSILGSDAGDLDAMIKQGLGGTSGVLPDRDVYAYTRQMQQLAMQSRLKIPLWFMGDVAHGFNTEFPVPLALAATWNPELVTSVHRAAAIEATTSGVNWTFSPMLDIARDPRWGRMCEGAGEDPHLGSVMAVAQVKGFQGDDLSTPDTMLATAKHFAGYGAVTAGRDYNPTDIPPRLFRDIYLSPFKAVVDAGIGSFMAAFTPIDGVPATSSRTLLTGILRDQWGFDGLVVSDYDAVLELVAHGVAADPAHAAQLALHAGVDIDLHSGTYWKELPGLVKSGRVKMAEVDTAVRRVLTAKAKLGLFDDAFRYGNAARAKAMPFRPSHLALAREAARQAMVLLKNDGTLPLAKQGKIAVIGPMADKTADLLGPMPALGRKDNVVSMLAGISAAMQGRGSVTHVEGVSVRGDDVSGIPAAVSAASDADIAILVLGETDDMIGEGDSRAFIDLPGRQRALAEAVIATGKPTVAVVITGRAMDLTWLDGHANALVDAMICGEQAGNALADLLFGDANFSGKLPVTMPRALGQVPIFYNHLPAARPGQIDTPYTSRYVDLIKAPLYWFGHGLSYTSFDFGKPRLSGTTLAPGGTLTVTTRVTNSGRRAGATVVQLYVRDRLADVSRPVRELKGFRRVELKPGESRDVALSLTPADLAFARRDLSWGTEAGVFDVYVGEDSTATQTASFTLTTSEDMTKGNGGATVI</sequence>
<keyword evidence="3" id="KW-0119">Carbohydrate metabolism</keyword>
<protein>
    <recommendedName>
        <fullName evidence="7">Beta-D-glucoside glucohydrolase</fullName>
    </recommendedName>
    <alternativeName>
        <fullName evidence="5">Cellobiase</fullName>
    </alternativeName>
    <alternativeName>
        <fullName evidence="6">Gentiobiase</fullName>
    </alternativeName>
</protein>
<dbReference type="PANTHER" id="PTHR42715">
    <property type="entry name" value="BETA-GLUCOSIDASE"/>
    <property type="match status" value="1"/>
</dbReference>
<dbReference type="InterPro" id="IPR001764">
    <property type="entry name" value="Glyco_hydro_3_N"/>
</dbReference>
<dbReference type="InterPro" id="IPR002772">
    <property type="entry name" value="Glyco_hydro_3_C"/>
</dbReference>
<organism evidence="11 12">
    <name type="scientific">Stakelama sediminis</name>
    <dbReference type="NCBI Taxonomy" id="463200"/>
    <lineage>
        <taxon>Bacteria</taxon>
        <taxon>Pseudomonadati</taxon>
        <taxon>Pseudomonadota</taxon>
        <taxon>Alphaproteobacteria</taxon>
        <taxon>Sphingomonadales</taxon>
        <taxon>Sphingomonadaceae</taxon>
        <taxon>Stakelama</taxon>
    </lineage>
</organism>
<dbReference type="InterPro" id="IPR050288">
    <property type="entry name" value="Cellulose_deg_GH3"/>
</dbReference>
<comment type="similarity">
    <text evidence="1 8">Belongs to the glycosyl hydrolase 3 family.</text>
</comment>
<dbReference type="NCBIfam" id="NF011678">
    <property type="entry name" value="PRK15098.1"/>
    <property type="match status" value="1"/>
</dbReference>
<dbReference type="Pfam" id="PF14310">
    <property type="entry name" value="Fn3-like"/>
    <property type="match status" value="1"/>
</dbReference>
<dbReference type="Proteomes" id="UP000554342">
    <property type="component" value="Unassembled WGS sequence"/>
</dbReference>
<dbReference type="InterPro" id="IPR019800">
    <property type="entry name" value="Glyco_hydro_3_AS"/>
</dbReference>
<feature type="domain" description="Fibronectin type III-like" evidence="10">
    <location>
        <begin position="655"/>
        <end position="724"/>
    </location>
</feature>
<dbReference type="InterPro" id="IPR013783">
    <property type="entry name" value="Ig-like_fold"/>
</dbReference>
<evidence type="ECO:0000256" key="2">
    <source>
        <dbReference type="ARBA" id="ARBA00022801"/>
    </source>
</evidence>
<dbReference type="PROSITE" id="PS51318">
    <property type="entry name" value="TAT"/>
    <property type="match status" value="1"/>
</dbReference>
<evidence type="ECO:0000256" key="3">
    <source>
        <dbReference type="ARBA" id="ARBA00023277"/>
    </source>
</evidence>
<evidence type="ECO:0000256" key="7">
    <source>
        <dbReference type="ARBA" id="ARBA00032594"/>
    </source>
</evidence>
<dbReference type="InterPro" id="IPR017853">
    <property type="entry name" value="GH"/>
</dbReference>
<comment type="caution">
    <text evidence="11">The sequence shown here is derived from an EMBL/GenBank/DDBJ whole genome shotgun (WGS) entry which is preliminary data.</text>
</comment>
<dbReference type="Gene3D" id="3.20.20.300">
    <property type="entry name" value="Glycoside hydrolase, family 3, N-terminal domain"/>
    <property type="match status" value="1"/>
</dbReference>
<keyword evidence="9" id="KW-0732">Signal</keyword>
<evidence type="ECO:0000256" key="8">
    <source>
        <dbReference type="RuleBase" id="RU361161"/>
    </source>
</evidence>
<dbReference type="SUPFAM" id="SSF51445">
    <property type="entry name" value="(Trans)glycosidases"/>
    <property type="match status" value="1"/>
</dbReference>
<dbReference type="PRINTS" id="PR00133">
    <property type="entry name" value="GLHYDRLASE3"/>
</dbReference>
<evidence type="ECO:0000256" key="6">
    <source>
        <dbReference type="ARBA" id="ARBA00032194"/>
    </source>
</evidence>
<keyword evidence="12" id="KW-1185">Reference proteome</keyword>
<dbReference type="Gene3D" id="2.60.40.10">
    <property type="entry name" value="Immunoglobulins"/>
    <property type="match status" value="1"/>
</dbReference>
<dbReference type="Gene3D" id="3.40.50.1700">
    <property type="entry name" value="Glycoside hydrolase family 3 C-terminal domain"/>
    <property type="match status" value="1"/>
</dbReference>
<dbReference type="RefSeq" id="WP_184005597.1">
    <property type="nucleotide sequence ID" value="NZ_BAABIF010000029.1"/>
</dbReference>
<dbReference type="EMBL" id="JACIJI010000008">
    <property type="protein sequence ID" value="MBB5720082.1"/>
    <property type="molecule type" value="Genomic_DNA"/>
</dbReference>
<feature type="chain" id="PRO_5032633056" description="Beta-D-glucoside glucohydrolase" evidence="9">
    <location>
        <begin position="26"/>
        <end position="750"/>
    </location>
</feature>
<feature type="signal peptide" evidence="9">
    <location>
        <begin position="1"/>
        <end position="25"/>
    </location>
</feature>
<dbReference type="SUPFAM" id="SSF52279">
    <property type="entry name" value="Beta-D-glucan exohydrolase, C-terminal domain"/>
    <property type="match status" value="1"/>
</dbReference>
<evidence type="ECO:0000313" key="12">
    <source>
        <dbReference type="Proteomes" id="UP000554342"/>
    </source>
</evidence>
<evidence type="ECO:0000256" key="9">
    <source>
        <dbReference type="SAM" id="SignalP"/>
    </source>
</evidence>
<dbReference type="GO" id="GO:0008422">
    <property type="term" value="F:beta-glucosidase activity"/>
    <property type="evidence" value="ECO:0007669"/>
    <property type="project" value="UniProtKB-ARBA"/>
</dbReference>
<dbReference type="InterPro" id="IPR036962">
    <property type="entry name" value="Glyco_hydro_3_N_sf"/>
</dbReference>
<evidence type="ECO:0000256" key="4">
    <source>
        <dbReference type="ARBA" id="ARBA00023295"/>
    </source>
</evidence>
<dbReference type="InterPro" id="IPR026891">
    <property type="entry name" value="Fn3-like"/>
</dbReference>
<dbReference type="Pfam" id="PF00933">
    <property type="entry name" value="Glyco_hydro_3"/>
    <property type="match status" value="1"/>
</dbReference>
<proteinExistence type="inferred from homology"/>
<dbReference type="FunFam" id="2.60.40.10:FF:000495">
    <property type="entry name" value="Periplasmic beta-glucosidase"/>
    <property type="match status" value="1"/>
</dbReference>
<dbReference type="PROSITE" id="PS00775">
    <property type="entry name" value="GLYCOSYL_HYDROL_F3"/>
    <property type="match status" value="1"/>
</dbReference>
<dbReference type="GO" id="GO:0005975">
    <property type="term" value="P:carbohydrate metabolic process"/>
    <property type="evidence" value="ECO:0007669"/>
    <property type="project" value="InterPro"/>
</dbReference>
<dbReference type="InterPro" id="IPR036881">
    <property type="entry name" value="Glyco_hydro_3_C_sf"/>
</dbReference>
<gene>
    <name evidence="11" type="ORF">FHR23_003042</name>
</gene>
<keyword evidence="2 8" id="KW-0378">Hydrolase</keyword>
<dbReference type="PANTHER" id="PTHR42715:SF10">
    <property type="entry name" value="BETA-GLUCOSIDASE"/>
    <property type="match status" value="1"/>
</dbReference>
<evidence type="ECO:0000259" key="10">
    <source>
        <dbReference type="SMART" id="SM01217"/>
    </source>
</evidence>
<dbReference type="AlphaFoldDB" id="A0A840Z344"/>
<dbReference type="SMART" id="SM01217">
    <property type="entry name" value="Fn3_like"/>
    <property type="match status" value="1"/>
</dbReference>
<evidence type="ECO:0000256" key="5">
    <source>
        <dbReference type="ARBA" id="ARBA00031448"/>
    </source>
</evidence>
<accession>A0A840Z344</accession>
<reference evidence="11 12" key="1">
    <citation type="submission" date="2020-08" db="EMBL/GenBank/DDBJ databases">
        <title>Genomic Encyclopedia of Type Strains, Phase IV (KMG-IV): sequencing the most valuable type-strain genomes for metagenomic binning, comparative biology and taxonomic classification.</title>
        <authorList>
            <person name="Goeker M."/>
        </authorList>
    </citation>
    <scope>NUCLEOTIDE SEQUENCE [LARGE SCALE GENOMIC DNA]</scope>
    <source>
        <strain evidence="11 12">DSM 27203</strain>
    </source>
</reference>
<evidence type="ECO:0000313" key="11">
    <source>
        <dbReference type="EMBL" id="MBB5720082.1"/>
    </source>
</evidence>
<name>A0A840Z344_9SPHN</name>
<dbReference type="InterPro" id="IPR006311">
    <property type="entry name" value="TAT_signal"/>
</dbReference>
<dbReference type="Pfam" id="PF01915">
    <property type="entry name" value="Glyco_hydro_3_C"/>
    <property type="match status" value="1"/>
</dbReference>